<keyword evidence="2" id="KW-1185">Reference proteome</keyword>
<evidence type="ECO:0000313" key="2">
    <source>
        <dbReference type="Proteomes" id="UP000479000"/>
    </source>
</evidence>
<reference evidence="1 2" key="1">
    <citation type="submission" date="2020-02" db="EMBL/GenBank/DDBJ databases">
        <authorList>
            <person name="Ferguson B K."/>
        </authorList>
    </citation>
    <scope>NUCLEOTIDE SEQUENCE [LARGE SCALE GENOMIC DNA]</scope>
</reference>
<accession>A0A6H5HUI0</accession>
<evidence type="ECO:0000313" key="1">
    <source>
        <dbReference type="EMBL" id="CAB0020673.1"/>
    </source>
</evidence>
<protein>
    <submittedName>
        <fullName evidence="1">Uncharacterized protein</fullName>
    </submittedName>
</protein>
<organism evidence="1 2">
    <name type="scientific">Nesidiocoris tenuis</name>
    <dbReference type="NCBI Taxonomy" id="355587"/>
    <lineage>
        <taxon>Eukaryota</taxon>
        <taxon>Metazoa</taxon>
        <taxon>Ecdysozoa</taxon>
        <taxon>Arthropoda</taxon>
        <taxon>Hexapoda</taxon>
        <taxon>Insecta</taxon>
        <taxon>Pterygota</taxon>
        <taxon>Neoptera</taxon>
        <taxon>Paraneoptera</taxon>
        <taxon>Hemiptera</taxon>
        <taxon>Heteroptera</taxon>
        <taxon>Panheteroptera</taxon>
        <taxon>Cimicomorpha</taxon>
        <taxon>Miridae</taxon>
        <taxon>Dicyphina</taxon>
        <taxon>Nesidiocoris</taxon>
    </lineage>
</organism>
<sequence length="93" mass="10552">MGGVFSQPNGGNHLAPSAARRFCGEKILNRVSRGVTQIKSETVVKEQFILAEDGGKIKLQQRQEWRFGRIYFRNCTQRCHVGVFVHPHLIKST</sequence>
<feature type="non-terminal residue" evidence="1">
    <location>
        <position position="93"/>
    </location>
</feature>
<proteinExistence type="predicted"/>
<dbReference type="Proteomes" id="UP000479000">
    <property type="component" value="Unassembled WGS sequence"/>
</dbReference>
<gene>
    <name evidence="1" type="ORF">NTEN_LOCUS24245</name>
</gene>
<dbReference type="AlphaFoldDB" id="A0A6H5HUI0"/>
<name>A0A6H5HUI0_9HEMI</name>
<dbReference type="EMBL" id="CADCXU010035513">
    <property type="protein sequence ID" value="CAB0020673.1"/>
    <property type="molecule type" value="Genomic_DNA"/>
</dbReference>